<evidence type="ECO:0000313" key="2">
    <source>
        <dbReference type="Proteomes" id="UP000234789"/>
    </source>
</evidence>
<proteinExistence type="predicted"/>
<name>A0A2N5N993_9BACL</name>
<dbReference type="Proteomes" id="UP000234789">
    <property type="component" value="Unassembled WGS sequence"/>
</dbReference>
<dbReference type="EMBL" id="NFEZ01000003">
    <property type="protein sequence ID" value="PLT46885.1"/>
    <property type="molecule type" value="Genomic_DNA"/>
</dbReference>
<dbReference type="AlphaFoldDB" id="A0A2N5N993"/>
<accession>A0A2N5N993</accession>
<reference evidence="1 2" key="1">
    <citation type="submission" date="2017-05" db="EMBL/GenBank/DDBJ databases">
        <title>Functional genome analysis of Paenibacillus pasadenensis strain R16: insights on endophytic life style and antifungal activity.</title>
        <authorList>
            <person name="Passera A."/>
            <person name="Marcolungo L."/>
            <person name="Casati P."/>
            <person name="Brasca M."/>
            <person name="Quaglino F."/>
            <person name="Delledonne M."/>
        </authorList>
    </citation>
    <scope>NUCLEOTIDE SEQUENCE [LARGE SCALE GENOMIC DNA]</scope>
    <source>
        <strain evidence="1 2">R16</strain>
    </source>
</reference>
<comment type="caution">
    <text evidence="1">The sequence shown here is derived from an EMBL/GenBank/DDBJ whole genome shotgun (WGS) entry which is preliminary data.</text>
</comment>
<protein>
    <submittedName>
        <fullName evidence="1">Uncharacterized protein</fullName>
    </submittedName>
</protein>
<gene>
    <name evidence="1" type="ORF">B8V81_1109</name>
</gene>
<sequence>MAMKLDLRQAAHQTHLHRPSPSRRVLERWYFLTRSMSIYLTQNRLIPKIYDIDLT</sequence>
<keyword evidence="2" id="KW-1185">Reference proteome</keyword>
<organism evidence="1 2">
    <name type="scientific">Paenibacillus pasadenensis</name>
    <dbReference type="NCBI Taxonomy" id="217090"/>
    <lineage>
        <taxon>Bacteria</taxon>
        <taxon>Bacillati</taxon>
        <taxon>Bacillota</taxon>
        <taxon>Bacilli</taxon>
        <taxon>Bacillales</taxon>
        <taxon>Paenibacillaceae</taxon>
        <taxon>Paenibacillus</taxon>
    </lineage>
</organism>
<evidence type="ECO:0000313" key="1">
    <source>
        <dbReference type="EMBL" id="PLT46885.1"/>
    </source>
</evidence>